<evidence type="ECO:0000256" key="1">
    <source>
        <dbReference type="ARBA" id="ARBA00004496"/>
    </source>
</evidence>
<dbReference type="InterPro" id="IPR013144">
    <property type="entry name" value="CRA_dom"/>
</dbReference>
<gene>
    <name evidence="9" type="ORF">POBO1169_LOCUS4124</name>
</gene>
<evidence type="ECO:0000256" key="6">
    <source>
        <dbReference type="PROSITE-ProRule" id="PRU01215"/>
    </source>
</evidence>
<evidence type="ECO:0000313" key="9">
    <source>
        <dbReference type="EMBL" id="CAD8655812.1"/>
    </source>
</evidence>
<sequence>MDALAKDSERVCKKQKVCALKTLEGVERLLSECVETRNRILALQNSSAEEPTSSAGNAGDEMEYLHELQRKVHELDFLQQITSHQKDFQGALAKLKKTVDKHFLPDVSKALRDQPFDKATLNEVIVQHLLREGKFELGEQLMKDAIVQLPDGYKDQYIQMHQVLEQMSAFNLKPAIQWTQERRVEADTDALACLEFKLHRLQFVQLLHKEGRAQALSYARAHLSTFASQQMREIERLMGCLLYANRLDRSPYADLLSPGLWDEIRHEFSRMCCSTLGQAQESPLGVAVSAGTIALPTLLKLVSVMQAKTQPEDWNSCQQLPVEIALGEDFAFHSVFACPVSRDQVRWYQQVWKDAVSFHVKCHTDSGTLGRFHLQATADNPPMLMPCGHVLCKVSLTKLAKGGGSRPFKCPYCPGEATVQQCKQLYL</sequence>
<dbReference type="GO" id="GO:0034657">
    <property type="term" value="C:GID complex"/>
    <property type="evidence" value="ECO:0007669"/>
    <property type="project" value="TreeGrafter"/>
</dbReference>
<name>A0A7S0MZH4_9CHLO</name>
<evidence type="ECO:0000256" key="4">
    <source>
        <dbReference type="ARBA" id="ARBA00022771"/>
    </source>
</evidence>
<evidence type="ECO:0000256" key="2">
    <source>
        <dbReference type="ARBA" id="ARBA00022490"/>
    </source>
</evidence>
<reference evidence="9" key="1">
    <citation type="submission" date="2021-01" db="EMBL/GenBank/DDBJ databases">
        <authorList>
            <person name="Corre E."/>
            <person name="Pelletier E."/>
            <person name="Niang G."/>
            <person name="Scheremetjew M."/>
            <person name="Finn R."/>
            <person name="Kale V."/>
            <person name="Holt S."/>
            <person name="Cochrane G."/>
            <person name="Meng A."/>
            <person name="Brown T."/>
            <person name="Cohen L."/>
        </authorList>
    </citation>
    <scope>NUCLEOTIDE SEQUENCE</scope>
    <source>
        <strain evidence="9">CCMP722</strain>
    </source>
</reference>
<dbReference type="GO" id="GO:0005634">
    <property type="term" value="C:nucleus"/>
    <property type="evidence" value="ECO:0007669"/>
    <property type="project" value="TreeGrafter"/>
</dbReference>
<dbReference type="GO" id="GO:0005737">
    <property type="term" value="C:cytoplasm"/>
    <property type="evidence" value="ECO:0007669"/>
    <property type="project" value="UniProtKB-SubCell"/>
</dbReference>
<dbReference type="Pfam" id="PF13445">
    <property type="entry name" value="zf-RING_UBOX"/>
    <property type="match status" value="1"/>
</dbReference>
<evidence type="ECO:0000259" key="8">
    <source>
        <dbReference type="PROSITE" id="PS51867"/>
    </source>
</evidence>
<dbReference type="AlphaFoldDB" id="A0A7S0MZH4"/>
<evidence type="ECO:0008006" key="10">
    <source>
        <dbReference type="Google" id="ProtNLM"/>
    </source>
</evidence>
<keyword evidence="5" id="KW-0862">Zinc</keyword>
<dbReference type="SMART" id="SM00757">
    <property type="entry name" value="CRA"/>
    <property type="match status" value="1"/>
</dbReference>
<feature type="domain" description="RING-Gid-type" evidence="8">
    <location>
        <begin position="338"/>
        <end position="413"/>
    </location>
</feature>
<dbReference type="InterPro" id="IPR013083">
    <property type="entry name" value="Znf_RING/FYVE/PHD"/>
</dbReference>
<dbReference type="PANTHER" id="PTHR12170:SF3">
    <property type="entry name" value="GH10162P"/>
    <property type="match status" value="1"/>
</dbReference>
<protein>
    <recommendedName>
        <fullName evidence="10">LisH domain-containing protein</fullName>
    </recommendedName>
</protein>
<dbReference type="FunFam" id="3.30.40.10:FF:000143">
    <property type="entry name" value="Regulator of gluconeogenesis Rmd5"/>
    <property type="match status" value="1"/>
</dbReference>
<dbReference type="SUPFAM" id="SSF57850">
    <property type="entry name" value="RING/U-box"/>
    <property type="match status" value="1"/>
</dbReference>
<dbReference type="PANTHER" id="PTHR12170">
    <property type="entry name" value="MACROPHAGE ERYTHROBLAST ATTACHER-RELATED"/>
    <property type="match status" value="1"/>
</dbReference>
<dbReference type="InterPro" id="IPR024964">
    <property type="entry name" value="CTLH/CRA"/>
</dbReference>
<organism evidence="9">
    <name type="scientific">Pyramimonas obovata</name>
    <dbReference type="NCBI Taxonomy" id="1411642"/>
    <lineage>
        <taxon>Eukaryota</taxon>
        <taxon>Viridiplantae</taxon>
        <taxon>Chlorophyta</taxon>
        <taxon>Pyramimonadophyceae</taxon>
        <taxon>Pyramimonadales</taxon>
        <taxon>Pyramimonadaceae</taxon>
        <taxon>Pyramimonas</taxon>
        <taxon>Pyramimonas incertae sedis</taxon>
    </lineage>
</organism>
<keyword evidence="3" id="KW-0479">Metal-binding</keyword>
<evidence type="ECO:0000256" key="5">
    <source>
        <dbReference type="ARBA" id="ARBA00022833"/>
    </source>
</evidence>
<dbReference type="Pfam" id="PF10607">
    <property type="entry name" value="CTLH"/>
    <property type="match status" value="1"/>
</dbReference>
<dbReference type="PROSITE" id="PS51867">
    <property type="entry name" value="ZF_RING_GID"/>
    <property type="match status" value="1"/>
</dbReference>
<dbReference type="PROSITE" id="PS50897">
    <property type="entry name" value="CTLH"/>
    <property type="match status" value="1"/>
</dbReference>
<dbReference type="InterPro" id="IPR027370">
    <property type="entry name" value="Znf-RING_euk"/>
</dbReference>
<comment type="subcellular location">
    <subcellularLocation>
        <location evidence="1">Cytoplasm</location>
    </subcellularLocation>
</comment>
<dbReference type="GO" id="GO:0061630">
    <property type="term" value="F:ubiquitin protein ligase activity"/>
    <property type="evidence" value="ECO:0007669"/>
    <property type="project" value="InterPro"/>
</dbReference>
<dbReference type="InterPro" id="IPR006595">
    <property type="entry name" value="CTLH_C"/>
</dbReference>
<dbReference type="GO" id="GO:0043161">
    <property type="term" value="P:proteasome-mediated ubiquitin-dependent protein catabolic process"/>
    <property type="evidence" value="ECO:0007669"/>
    <property type="project" value="InterPro"/>
</dbReference>
<proteinExistence type="predicted"/>
<dbReference type="Gene3D" id="3.30.40.10">
    <property type="entry name" value="Zinc/RING finger domain, C3HC4 (zinc finger)"/>
    <property type="match status" value="1"/>
</dbReference>
<dbReference type="GO" id="GO:0008270">
    <property type="term" value="F:zinc ion binding"/>
    <property type="evidence" value="ECO:0007669"/>
    <property type="project" value="UniProtKB-KW"/>
</dbReference>
<dbReference type="InterPro" id="IPR045098">
    <property type="entry name" value="Fyv10_fam"/>
</dbReference>
<dbReference type="InterPro" id="IPR044063">
    <property type="entry name" value="ZF_RING_GID"/>
</dbReference>
<feature type="domain" description="CTLH" evidence="7">
    <location>
        <begin position="156"/>
        <end position="214"/>
    </location>
</feature>
<evidence type="ECO:0000256" key="3">
    <source>
        <dbReference type="ARBA" id="ARBA00022723"/>
    </source>
</evidence>
<keyword evidence="2" id="KW-0963">Cytoplasm</keyword>
<dbReference type="EMBL" id="HBFA01007935">
    <property type="protein sequence ID" value="CAD8655812.1"/>
    <property type="molecule type" value="Transcribed_RNA"/>
</dbReference>
<evidence type="ECO:0000259" key="7">
    <source>
        <dbReference type="PROSITE" id="PS50897"/>
    </source>
</evidence>
<keyword evidence="4 6" id="KW-0863">Zinc-finger</keyword>
<feature type="zinc finger region" description="RING-Gid-type" evidence="6">
    <location>
        <begin position="338"/>
        <end position="413"/>
    </location>
</feature>
<accession>A0A7S0MZH4</accession>